<name>A0AAI8YPW7_9PEZI</name>
<feature type="chain" id="PRO_5042586516" evidence="1">
    <location>
        <begin position="23"/>
        <end position="94"/>
    </location>
</feature>
<protein>
    <submittedName>
        <fullName evidence="2">Uu.00g007400.m01.CDS01</fullName>
    </submittedName>
</protein>
<proteinExistence type="predicted"/>
<dbReference type="Proteomes" id="UP001295740">
    <property type="component" value="Unassembled WGS sequence"/>
</dbReference>
<sequence>MYSPYKCALGLAFLASFVSVHAHHKEYVGKRPGVHQQDYDGDVIIINRRNHPVIEEYELGGVNYKAYEQLREIVLAFLDDTMAMIQEEAYITNQ</sequence>
<dbReference type="AlphaFoldDB" id="A0AAI8YPW7"/>
<reference evidence="2" key="1">
    <citation type="submission" date="2023-10" db="EMBL/GenBank/DDBJ databases">
        <authorList>
            <person name="Hackl T."/>
        </authorList>
    </citation>
    <scope>NUCLEOTIDE SEQUENCE</scope>
</reference>
<evidence type="ECO:0000313" key="3">
    <source>
        <dbReference type="Proteomes" id="UP001295740"/>
    </source>
</evidence>
<keyword evidence="1" id="KW-0732">Signal</keyword>
<gene>
    <name evidence="2" type="ORF">KHLLAP_LOCUS13089</name>
</gene>
<dbReference type="EMBL" id="CAUWAG010000020">
    <property type="protein sequence ID" value="CAJ2512621.1"/>
    <property type="molecule type" value="Genomic_DNA"/>
</dbReference>
<comment type="caution">
    <text evidence="2">The sequence shown here is derived from an EMBL/GenBank/DDBJ whole genome shotgun (WGS) entry which is preliminary data.</text>
</comment>
<keyword evidence="3" id="KW-1185">Reference proteome</keyword>
<organism evidence="2 3">
    <name type="scientific">Anthostomella pinea</name>
    <dbReference type="NCBI Taxonomy" id="933095"/>
    <lineage>
        <taxon>Eukaryota</taxon>
        <taxon>Fungi</taxon>
        <taxon>Dikarya</taxon>
        <taxon>Ascomycota</taxon>
        <taxon>Pezizomycotina</taxon>
        <taxon>Sordariomycetes</taxon>
        <taxon>Xylariomycetidae</taxon>
        <taxon>Xylariales</taxon>
        <taxon>Xylariaceae</taxon>
        <taxon>Anthostomella</taxon>
    </lineage>
</organism>
<evidence type="ECO:0000313" key="2">
    <source>
        <dbReference type="EMBL" id="CAJ2512621.1"/>
    </source>
</evidence>
<accession>A0AAI8YPW7</accession>
<evidence type="ECO:0000256" key="1">
    <source>
        <dbReference type="SAM" id="SignalP"/>
    </source>
</evidence>
<feature type="signal peptide" evidence="1">
    <location>
        <begin position="1"/>
        <end position="22"/>
    </location>
</feature>